<dbReference type="NCBIfam" id="TIGR01509">
    <property type="entry name" value="HAD-SF-IA-v3"/>
    <property type="match status" value="1"/>
</dbReference>
<dbReference type="PANTHER" id="PTHR43611:SF3">
    <property type="entry name" value="FLAVIN MONONUCLEOTIDE HYDROLASE 1, CHLOROPLATIC"/>
    <property type="match status" value="1"/>
</dbReference>
<dbReference type="InterPro" id="IPR006439">
    <property type="entry name" value="HAD-SF_hydro_IA"/>
</dbReference>
<accession>A0ABW3QU19</accession>
<evidence type="ECO:0000313" key="2">
    <source>
        <dbReference type="Proteomes" id="UP001597168"/>
    </source>
</evidence>
<dbReference type="RefSeq" id="WP_380723671.1">
    <property type="nucleotide sequence ID" value="NZ_JBHTLK010000058.1"/>
</dbReference>
<dbReference type="Pfam" id="PF00702">
    <property type="entry name" value="Hydrolase"/>
    <property type="match status" value="1"/>
</dbReference>
<proteinExistence type="predicted"/>
<reference evidence="2" key="1">
    <citation type="journal article" date="2019" name="Int. J. Syst. Evol. Microbiol.">
        <title>The Global Catalogue of Microorganisms (GCM) 10K type strain sequencing project: providing services to taxonomists for standard genome sequencing and annotation.</title>
        <authorList>
            <consortium name="The Broad Institute Genomics Platform"/>
            <consortium name="The Broad Institute Genome Sequencing Center for Infectious Disease"/>
            <person name="Wu L."/>
            <person name="Ma J."/>
        </authorList>
    </citation>
    <scope>NUCLEOTIDE SEQUENCE [LARGE SCALE GENOMIC DNA]</scope>
    <source>
        <strain evidence="2">CCUG 60214</strain>
    </source>
</reference>
<sequence length="195" mass="20938">MRWVVFDYGEVISEPTGELPSLAALLGAPVEEFARGYWGARDAYDRGQSDVDYWRAVGAAVGVPVDAALAARLTEVDTRGWLRVDPAVVALIEELAAGGVPLALLSNAPVSFARTAEREPWTRHFRHLVFSGDLGVAKPDPRIFTALAERIGVAPGDCVFFDDRQVNVDGAIAAGLSGVRWQGALHAREVLDLSA</sequence>
<dbReference type="SUPFAM" id="SSF56784">
    <property type="entry name" value="HAD-like"/>
    <property type="match status" value="1"/>
</dbReference>
<dbReference type="InterPro" id="IPR036412">
    <property type="entry name" value="HAD-like_sf"/>
</dbReference>
<dbReference type="PANTHER" id="PTHR43611">
    <property type="entry name" value="ALPHA-D-GLUCOSE 1-PHOSPHATE PHOSPHATASE"/>
    <property type="match status" value="1"/>
</dbReference>
<gene>
    <name evidence="1" type="ORF">ACFQ3T_13990</name>
</gene>
<evidence type="ECO:0000313" key="1">
    <source>
        <dbReference type="EMBL" id="MFD1148237.1"/>
    </source>
</evidence>
<dbReference type="EMBL" id="JBHTLK010000058">
    <property type="protein sequence ID" value="MFD1148237.1"/>
    <property type="molecule type" value="Genomic_DNA"/>
</dbReference>
<dbReference type="CDD" id="cd02603">
    <property type="entry name" value="HAD_sEH-N_like"/>
    <property type="match status" value="1"/>
</dbReference>
<dbReference type="Gene3D" id="3.40.50.1000">
    <property type="entry name" value="HAD superfamily/HAD-like"/>
    <property type="match status" value="1"/>
</dbReference>
<keyword evidence="2" id="KW-1185">Reference proteome</keyword>
<keyword evidence="1" id="KW-0378">Hydrolase</keyword>
<comment type="caution">
    <text evidence="1">The sequence shown here is derived from an EMBL/GenBank/DDBJ whole genome shotgun (WGS) entry which is preliminary data.</text>
</comment>
<protein>
    <submittedName>
        <fullName evidence="1">HAD family hydrolase</fullName>
    </submittedName>
</protein>
<dbReference type="InterPro" id="IPR023214">
    <property type="entry name" value="HAD_sf"/>
</dbReference>
<dbReference type="Proteomes" id="UP001597168">
    <property type="component" value="Unassembled WGS sequence"/>
</dbReference>
<name>A0ABW3QU19_9PSEU</name>
<dbReference type="GO" id="GO:0016787">
    <property type="term" value="F:hydrolase activity"/>
    <property type="evidence" value="ECO:0007669"/>
    <property type="project" value="UniProtKB-KW"/>
</dbReference>
<organism evidence="1 2">
    <name type="scientific">Saccharothrix hoggarensis</name>
    <dbReference type="NCBI Taxonomy" id="913853"/>
    <lineage>
        <taxon>Bacteria</taxon>
        <taxon>Bacillati</taxon>
        <taxon>Actinomycetota</taxon>
        <taxon>Actinomycetes</taxon>
        <taxon>Pseudonocardiales</taxon>
        <taxon>Pseudonocardiaceae</taxon>
        <taxon>Saccharothrix</taxon>
    </lineage>
</organism>